<protein>
    <recommendedName>
        <fullName evidence="4">Integral membrane protein</fullName>
    </recommendedName>
</protein>
<sequence>MSEQPCTRNELSGHVGGNVVQAGAIHGDVVFGGSPTSPEVQEAQRHWARRQQRIAAAEAAQAAVGHRRAQQYVTFMRWRRRASVLFLLLAGAVVGWEQIHGWMLSGLQQLGALAALLAGAASVIGWVRATWVIRRWNATKTIKVPHSRLYW</sequence>
<feature type="transmembrane region" description="Helical" evidence="1">
    <location>
        <begin position="84"/>
        <end position="104"/>
    </location>
</feature>
<proteinExistence type="predicted"/>
<accession>A0ABN3LK48</accession>
<keyword evidence="1" id="KW-0472">Membrane</keyword>
<evidence type="ECO:0000313" key="2">
    <source>
        <dbReference type="EMBL" id="GAA2484238.1"/>
    </source>
</evidence>
<gene>
    <name evidence="2" type="ORF">GCM10010422_31850</name>
</gene>
<feature type="transmembrane region" description="Helical" evidence="1">
    <location>
        <begin position="110"/>
        <end position="133"/>
    </location>
</feature>
<keyword evidence="3" id="KW-1185">Reference proteome</keyword>
<comment type="caution">
    <text evidence="2">The sequence shown here is derived from an EMBL/GenBank/DDBJ whole genome shotgun (WGS) entry which is preliminary data.</text>
</comment>
<reference evidence="2 3" key="1">
    <citation type="journal article" date="2019" name="Int. J. Syst. Evol. Microbiol.">
        <title>The Global Catalogue of Microorganisms (GCM) 10K type strain sequencing project: providing services to taxonomists for standard genome sequencing and annotation.</title>
        <authorList>
            <consortium name="The Broad Institute Genomics Platform"/>
            <consortium name="The Broad Institute Genome Sequencing Center for Infectious Disease"/>
            <person name="Wu L."/>
            <person name="Ma J."/>
        </authorList>
    </citation>
    <scope>NUCLEOTIDE SEQUENCE [LARGE SCALE GENOMIC DNA]</scope>
    <source>
        <strain evidence="2 3">JCM 6923</strain>
    </source>
</reference>
<organism evidence="2 3">
    <name type="scientific">Streptomyces graminearus</name>
    <dbReference type="NCBI Taxonomy" id="284030"/>
    <lineage>
        <taxon>Bacteria</taxon>
        <taxon>Bacillati</taxon>
        <taxon>Actinomycetota</taxon>
        <taxon>Actinomycetes</taxon>
        <taxon>Kitasatosporales</taxon>
        <taxon>Streptomycetaceae</taxon>
        <taxon>Streptomyces</taxon>
    </lineage>
</organism>
<dbReference type="Proteomes" id="UP001501721">
    <property type="component" value="Unassembled WGS sequence"/>
</dbReference>
<name>A0ABN3LK48_9ACTN</name>
<keyword evidence="1" id="KW-1133">Transmembrane helix</keyword>
<evidence type="ECO:0008006" key="4">
    <source>
        <dbReference type="Google" id="ProtNLM"/>
    </source>
</evidence>
<dbReference type="EMBL" id="BAAATL010000013">
    <property type="protein sequence ID" value="GAA2484238.1"/>
    <property type="molecule type" value="Genomic_DNA"/>
</dbReference>
<evidence type="ECO:0000256" key="1">
    <source>
        <dbReference type="SAM" id="Phobius"/>
    </source>
</evidence>
<evidence type="ECO:0000313" key="3">
    <source>
        <dbReference type="Proteomes" id="UP001501721"/>
    </source>
</evidence>
<keyword evidence="1" id="KW-0812">Transmembrane</keyword>